<keyword evidence="3" id="KW-1003">Cell membrane</keyword>
<evidence type="ECO:0000256" key="4">
    <source>
        <dbReference type="ARBA" id="ARBA00022692"/>
    </source>
</evidence>
<dbReference type="GO" id="GO:0008324">
    <property type="term" value="F:monoatomic cation transmembrane transporter activity"/>
    <property type="evidence" value="ECO:0007669"/>
    <property type="project" value="InterPro"/>
</dbReference>
<feature type="transmembrane region" description="Helical" evidence="8">
    <location>
        <begin position="189"/>
        <end position="210"/>
    </location>
</feature>
<feature type="transmembrane region" description="Helical" evidence="8">
    <location>
        <begin position="231"/>
        <end position="249"/>
    </location>
</feature>
<protein>
    <submittedName>
        <fullName evidence="9">Potassium transporter Trk</fullName>
    </submittedName>
</protein>
<evidence type="ECO:0000313" key="10">
    <source>
        <dbReference type="Proteomes" id="UP000031339"/>
    </source>
</evidence>
<comment type="subcellular location">
    <subcellularLocation>
        <location evidence="1">Cell membrane</location>
        <topology evidence="1">Multi-pass membrane protein</topology>
    </subcellularLocation>
</comment>
<sequence length="451" mass="49230">MSRFLSRLSPARRILLSFAFVIVVGSLLLDLPFVQVATSKANYFDHLFTSVSMVCVTGLFTQSVADTYNIWGQIICMLLIQIGGLGLISFIGLIYVRSNQKLSLSNRTTLQESLSQNETNSIRDFLRSIFLITFSIETLGALILSFRFIPLLGWGKGALTSIFLAISAFCNAGFDNLGSNSLLAYQTDALVNLTIAALIIMGGLGFSVWFDLKTNIQTNGRKRKLRFHTKLVLALTAIILISGTCLTLLTEYHNANTIGRLPMGNKLLVSFFQTVTMRTAGFATIDYTQARPVTLLLYIIQMFLGGAPGGTAGGLKITTFLVVLAFARTEILGLPNTNFGHHTFSPSTIQKAFSVLIVFTTTFILGLTFLTLTADNGHRFIYLMFEAMSALGTVGVTANLTPTLNHAALTVIMFLMFIGRIGPLTLIVSLSNRKPNKKEAIKFANANIIVG</sequence>
<name>A0A0C1HL88_STRCV</name>
<comment type="caution">
    <text evidence="9">The sequence shown here is derived from an EMBL/GenBank/DDBJ whole genome shotgun (WGS) entry which is preliminary data.</text>
</comment>
<dbReference type="GeneID" id="93848328"/>
<dbReference type="GO" id="GO:0005886">
    <property type="term" value="C:plasma membrane"/>
    <property type="evidence" value="ECO:0007669"/>
    <property type="project" value="UniProtKB-SubCell"/>
</dbReference>
<evidence type="ECO:0000256" key="3">
    <source>
        <dbReference type="ARBA" id="ARBA00022475"/>
    </source>
</evidence>
<dbReference type="PATRIC" id="fig|76860.7.peg.1259"/>
<reference evidence="9 10" key="1">
    <citation type="submission" date="2014-12" db="EMBL/GenBank/DDBJ databases">
        <title>Partial genome sequence of Streptococcus constellatus KCOM 1650 (= ChDC B144).</title>
        <authorList>
            <person name="Kook J.-K."/>
            <person name="Park S.-N."/>
            <person name="Lim Y.K."/>
            <person name="Jo E."/>
        </authorList>
    </citation>
    <scope>NUCLEOTIDE SEQUENCE [LARGE SCALE GENOMIC DNA]</scope>
    <source>
        <strain evidence="9 10">KCOM 1650</strain>
    </source>
</reference>
<dbReference type="Proteomes" id="UP000031339">
    <property type="component" value="Unassembled WGS sequence"/>
</dbReference>
<keyword evidence="2" id="KW-0813">Transport</keyword>
<keyword evidence="6" id="KW-0406">Ion transport</keyword>
<dbReference type="OrthoDB" id="9810952at2"/>
<dbReference type="EMBL" id="JWIY01000001">
    <property type="protein sequence ID" value="KIC78049.1"/>
    <property type="molecule type" value="Genomic_DNA"/>
</dbReference>
<dbReference type="eggNOG" id="COG0168">
    <property type="taxonomic scope" value="Bacteria"/>
</dbReference>
<dbReference type="InterPro" id="IPR003445">
    <property type="entry name" value="Cat_transpt"/>
</dbReference>
<keyword evidence="7 8" id="KW-0472">Membrane</keyword>
<keyword evidence="5 8" id="KW-1133">Transmembrane helix</keyword>
<feature type="transmembrane region" description="Helical" evidence="8">
    <location>
        <begin position="352"/>
        <end position="373"/>
    </location>
</feature>
<accession>A0A0C1HL88</accession>
<dbReference type="STRING" id="862969.SCI_0365"/>
<proteinExistence type="predicted"/>
<dbReference type="AlphaFoldDB" id="A0A0C1HL88"/>
<evidence type="ECO:0000313" key="9">
    <source>
        <dbReference type="EMBL" id="KIC78049.1"/>
    </source>
</evidence>
<organism evidence="9 10">
    <name type="scientific">Streptococcus constellatus</name>
    <dbReference type="NCBI Taxonomy" id="76860"/>
    <lineage>
        <taxon>Bacteria</taxon>
        <taxon>Bacillati</taxon>
        <taxon>Bacillota</taxon>
        <taxon>Bacilli</taxon>
        <taxon>Lactobacillales</taxon>
        <taxon>Streptococcaceae</taxon>
        <taxon>Streptococcus</taxon>
        <taxon>Streptococcus anginosus group</taxon>
    </lineage>
</organism>
<feature type="transmembrane region" description="Helical" evidence="8">
    <location>
        <begin position="70"/>
        <end position="96"/>
    </location>
</feature>
<dbReference type="Pfam" id="PF02386">
    <property type="entry name" value="TrkH"/>
    <property type="match status" value="1"/>
</dbReference>
<evidence type="ECO:0000256" key="1">
    <source>
        <dbReference type="ARBA" id="ARBA00004651"/>
    </source>
</evidence>
<feature type="transmembrane region" description="Helical" evidence="8">
    <location>
        <begin position="14"/>
        <end position="34"/>
    </location>
</feature>
<keyword evidence="4 8" id="KW-0812">Transmembrane</keyword>
<feature type="transmembrane region" description="Helical" evidence="8">
    <location>
        <begin position="129"/>
        <end position="149"/>
    </location>
</feature>
<evidence type="ECO:0000256" key="5">
    <source>
        <dbReference type="ARBA" id="ARBA00022989"/>
    </source>
</evidence>
<feature type="transmembrane region" description="Helical" evidence="8">
    <location>
        <begin position="407"/>
        <end position="428"/>
    </location>
</feature>
<dbReference type="PANTHER" id="PTHR32024:SF1">
    <property type="entry name" value="KTR SYSTEM POTASSIUM UPTAKE PROTEIN B"/>
    <property type="match status" value="1"/>
</dbReference>
<dbReference type="PANTHER" id="PTHR32024">
    <property type="entry name" value="TRK SYSTEM POTASSIUM UPTAKE PROTEIN TRKG-RELATED"/>
    <property type="match status" value="1"/>
</dbReference>
<dbReference type="RefSeq" id="WP_003070328.1">
    <property type="nucleotide sequence ID" value="NZ_CAJPUH010000026.1"/>
</dbReference>
<evidence type="ECO:0000256" key="8">
    <source>
        <dbReference type="SAM" id="Phobius"/>
    </source>
</evidence>
<gene>
    <name evidence="9" type="ORF">RN79_00275</name>
</gene>
<evidence type="ECO:0000256" key="7">
    <source>
        <dbReference type="ARBA" id="ARBA00023136"/>
    </source>
</evidence>
<evidence type="ECO:0000256" key="6">
    <source>
        <dbReference type="ARBA" id="ARBA00023065"/>
    </source>
</evidence>
<feature type="transmembrane region" description="Helical" evidence="8">
    <location>
        <begin position="295"/>
        <end position="327"/>
    </location>
</feature>
<evidence type="ECO:0000256" key="2">
    <source>
        <dbReference type="ARBA" id="ARBA00022448"/>
    </source>
</evidence>
<dbReference type="GO" id="GO:0030001">
    <property type="term" value="P:metal ion transport"/>
    <property type="evidence" value="ECO:0007669"/>
    <property type="project" value="UniProtKB-ARBA"/>
</dbReference>